<reference evidence="3 4" key="1">
    <citation type="submission" date="2023-06" db="EMBL/GenBank/DDBJ databases">
        <title>Five Gram-positive bacteria isolated from mangrove sediments in Shenzhen, Guangdong, China.</title>
        <authorList>
            <person name="Yu S."/>
            <person name="Zheng W."/>
            <person name="Huang Y."/>
        </authorList>
    </citation>
    <scope>NUCLEOTIDE SEQUENCE [LARGE SCALE GENOMIC DNA]</scope>
    <source>
        <strain evidence="3 4">SaN35-3</strain>
    </source>
</reference>
<dbReference type="RefSeq" id="WP_226541666.1">
    <property type="nucleotide sequence ID" value="NZ_CP129013.1"/>
</dbReference>
<evidence type="ECO:0000313" key="4">
    <source>
        <dbReference type="Proteomes" id="UP001197974"/>
    </source>
</evidence>
<feature type="signal peptide" evidence="2">
    <location>
        <begin position="1"/>
        <end position="22"/>
    </location>
</feature>
<organism evidence="3 4">
    <name type="scientific">Bacillus carboniphilus</name>
    <dbReference type="NCBI Taxonomy" id="86663"/>
    <lineage>
        <taxon>Bacteria</taxon>
        <taxon>Bacillati</taxon>
        <taxon>Bacillota</taxon>
        <taxon>Bacilli</taxon>
        <taxon>Bacillales</taxon>
        <taxon>Bacillaceae</taxon>
        <taxon>Bacillus</taxon>
    </lineage>
</organism>
<feature type="region of interest" description="Disordered" evidence="1">
    <location>
        <begin position="28"/>
        <end position="55"/>
    </location>
</feature>
<sequence length="322" mass="36794">MKLKKLLICSIGLSLLLGGCMNMDKKVEDEQTTKNVDTETGSTDNEELNQNQHERDLYMSVQDYTGEEYETPTYNEKIDKFAEENRLVVEKAVKNYFSEEYKTEVIVHNIVGAQDGAAVIVESVGEPHFYTEAIIPIDLSEEEILEDEVWSQKGQVEDAIITGLLAMIFEEKYRVLENYLEEAVNKYPVTGITQDALEKVSASGYSTTLYYTDWYQPLSSELYNTYIENPNMTKDEWEENFSNFEYDSNLLGITIDLYMNEENQSPDEKIFESIVSDIEGLQGVPKGAYAVIINDNRINKTSGIGTKENSIILRDFELIIKE</sequence>
<proteinExistence type="predicted"/>
<accession>A0ABY9JRT3</accession>
<name>A0ABY9JRT3_9BACI</name>
<dbReference type="PROSITE" id="PS51257">
    <property type="entry name" value="PROKAR_LIPOPROTEIN"/>
    <property type="match status" value="1"/>
</dbReference>
<dbReference type="Pfam" id="PF07901">
    <property type="entry name" value="DUF1672"/>
    <property type="match status" value="1"/>
</dbReference>
<gene>
    <name evidence="3" type="ORF">LC087_11525</name>
</gene>
<feature type="compositionally biased region" description="Polar residues" evidence="1">
    <location>
        <begin position="33"/>
        <end position="51"/>
    </location>
</feature>
<keyword evidence="2" id="KW-0732">Signal</keyword>
<feature type="chain" id="PRO_5046448539" evidence="2">
    <location>
        <begin position="23"/>
        <end position="322"/>
    </location>
</feature>
<evidence type="ECO:0000256" key="1">
    <source>
        <dbReference type="SAM" id="MobiDB-lite"/>
    </source>
</evidence>
<evidence type="ECO:0000313" key="3">
    <source>
        <dbReference type="EMBL" id="WLR41519.1"/>
    </source>
</evidence>
<protein>
    <submittedName>
        <fullName evidence="3">DUF1672 family protein</fullName>
    </submittedName>
</protein>
<evidence type="ECO:0000256" key="2">
    <source>
        <dbReference type="SAM" id="SignalP"/>
    </source>
</evidence>
<dbReference type="InterPro" id="IPR012873">
    <property type="entry name" value="DUF1672"/>
</dbReference>
<dbReference type="Proteomes" id="UP001197974">
    <property type="component" value="Chromosome"/>
</dbReference>
<keyword evidence="4" id="KW-1185">Reference proteome</keyword>
<dbReference type="EMBL" id="CP129013">
    <property type="protein sequence ID" value="WLR41519.1"/>
    <property type="molecule type" value="Genomic_DNA"/>
</dbReference>